<reference evidence="1 2" key="1">
    <citation type="journal article" date="2018" name="Environ. Microbiol.">
        <title>Novel energy conservation strategies and behaviour of Pelotomaculum schinkii driving syntrophic propionate catabolism.</title>
        <authorList>
            <person name="Hidalgo-Ahumada C.A.P."/>
            <person name="Nobu M.K."/>
            <person name="Narihiro T."/>
            <person name="Tamaki H."/>
            <person name="Liu W.T."/>
            <person name="Kamagata Y."/>
            <person name="Stams A.J.M."/>
            <person name="Imachi H."/>
            <person name="Sousa D.Z."/>
        </authorList>
    </citation>
    <scope>NUCLEOTIDE SEQUENCE [LARGE SCALE GENOMIC DNA]</scope>
    <source>
        <strain evidence="1 2">HH</strain>
    </source>
</reference>
<dbReference type="SUPFAM" id="SSF143744">
    <property type="entry name" value="GlcG-like"/>
    <property type="match status" value="1"/>
</dbReference>
<name>A0A4Y7RI99_9FIRM</name>
<dbReference type="Gene3D" id="3.30.450.150">
    <property type="entry name" value="Haem-degrading domain"/>
    <property type="match status" value="1"/>
</dbReference>
<dbReference type="AlphaFoldDB" id="A0A4Y7RI99"/>
<accession>A0A4Y7RI99</accession>
<evidence type="ECO:0000313" key="2">
    <source>
        <dbReference type="Proteomes" id="UP000298324"/>
    </source>
</evidence>
<evidence type="ECO:0008006" key="3">
    <source>
        <dbReference type="Google" id="ProtNLM"/>
    </source>
</evidence>
<dbReference type="InterPro" id="IPR038084">
    <property type="entry name" value="PduO/GlcC-like_sf"/>
</dbReference>
<organism evidence="1 2">
    <name type="scientific">Pelotomaculum schinkii</name>
    <dbReference type="NCBI Taxonomy" id="78350"/>
    <lineage>
        <taxon>Bacteria</taxon>
        <taxon>Bacillati</taxon>
        <taxon>Bacillota</taxon>
        <taxon>Clostridia</taxon>
        <taxon>Eubacteriales</taxon>
        <taxon>Desulfotomaculaceae</taxon>
        <taxon>Pelotomaculum</taxon>
    </lineage>
</organism>
<proteinExistence type="predicted"/>
<dbReference type="EMBL" id="QFGA01000001">
    <property type="protein sequence ID" value="TEB08531.1"/>
    <property type="molecule type" value="Genomic_DNA"/>
</dbReference>
<keyword evidence="2" id="KW-1185">Reference proteome</keyword>
<dbReference type="InterPro" id="IPR052517">
    <property type="entry name" value="GlcG_carb_metab_protein"/>
</dbReference>
<dbReference type="PANTHER" id="PTHR34309">
    <property type="entry name" value="SLR1406 PROTEIN"/>
    <property type="match status" value="1"/>
</dbReference>
<sequence>MDITLNQAEEVIKAAHVKAQELGIKIVAAVVESNGHIVEVKRMDGAPWGSIDVAINKAYTASAWGISTATIADECRPNGSLYSIHFSNNQRLITFGGGEPIYVRNKLIGALGISGGTADQDKECADAGVDALK</sequence>
<comment type="caution">
    <text evidence="1">The sequence shown here is derived from an EMBL/GenBank/DDBJ whole genome shotgun (WGS) entry which is preliminary data.</text>
</comment>
<dbReference type="Pfam" id="PF03928">
    <property type="entry name" value="HbpS-like"/>
    <property type="match status" value="1"/>
</dbReference>
<gene>
    <name evidence="1" type="ORF">Psch_02095</name>
</gene>
<dbReference type="InterPro" id="IPR005624">
    <property type="entry name" value="PduO/GlcC-like"/>
</dbReference>
<dbReference type="PANTHER" id="PTHR34309:SF1">
    <property type="entry name" value="PROTEIN GLCG"/>
    <property type="match status" value="1"/>
</dbReference>
<evidence type="ECO:0000313" key="1">
    <source>
        <dbReference type="EMBL" id="TEB08531.1"/>
    </source>
</evidence>
<dbReference type="RefSeq" id="WP_190240107.1">
    <property type="nucleotide sequence ID" value="NZ_QFGA01000001.1"/>
</dbReference>
<protein>
    <recommendedName>
        <fullName evidence="3">Heme-binding protein</fullName>
    </recommendedName>
</protein>
<dbReference type="Proteomes" id="UP000298324">
    <property type="component" value="Unassembled WGS sequence"/>
</dbReference>